<gene>
    <name evidence="11" type="ORF">EX30DRAFT_89937</name>
</gene>
<dbReference type="InterPro" id="IPR043926">
    <property type="entry name" value="ABCG_dom"/>
</dbReference>
<feature type="transmembrane region" description="Helical" evidence="9">
    <location>
        <begin position="624"/>
        <end position="642"/>
    </location>
</feature>
<keyword evidence="2" id="KW-0813">Transport</keyword>
<dbReference type="InterPro" id="IPR017871">
    <property type="entry name" value="ABC_transporter-like_CS"/>
</dbReference>
<feature type="transmembrane region" description="Helical" evidence="9">
    <location>
        <begin position="1176"/>
        <end position="1205"/>
    </location>
</feature>
<reference evidence="11 12" key="1">
    <citation type="submission" date="2019-04" db="EMBL/GenBank/DDBJ databases">
        <title>Comparative genomics and transcriptomics to analyze fruiting body development in filamentous ascomycetes.</title>
        <authorList>
            <consortium name="DOE Joint Genome Institute"/>
            <person name="Lutkenhaus R."/>
            <person name="Traeger S."/>
            <person name="Breuer J."/>
            <person name="Kuo A."/>
            <person name="Lipzen A."/>
            <person name="Pangilinan J."/>
            <person name="Dilworth D."/>
            <person name="Sandor L."/>
            <person name="Poggeler S."/>
            <person name="Barry K."/>
            <person name="Grigoriev I.V."/>
            <person name="Nowrousian M."/>
        </authorList>
    </citation>
    <scope>NUCLEOTIDE SEQUENCE [LARGE SCALE GENOMIC DNA]</scope>
    <source>
        <strain evidence="11 12">CBS 389.68</strain>
    </source>
</reference>
<dbReference type="STRING" id="341454.A0A4S2N430"/>
<feature type="transmembrane region" description="Helical" evidence="9">
    <location>
        <begin position="452"/>
        <end position="475"/>
    </location>
</feature>
<evidence type="ECO:0000256" key="5">
    <source>
        <dbReference type="ARBA" id="ARBA00022840"/>
    </source>
</evidence>
<keyword evidence="5" id="KW-0067">ATP-binding</keyword>
<evidence type="ECO:0000313" key="11">
    <source>
        <dbReference type="EMBL" id="TGZ83724.1"/>
    </source>
</evidence>
<dbReference type="Proteomes" id="UP000298138">
    <property type="component" value="Unassembled WGS sequence"/>
</dbReference>
<proteinExistence type="predicted"/>
<dbReference type="PROSITE" id="PS50893">
    <property type="entry name" value="ABC_TRANSPORTER_2"/>
    <property type="match status" value="2"/>
</dbReference>
<feature type="transmembrane region" description="Helical" evidence="9">
    <location>
        <begin position="1242"/>
        <end position="1261"/>
    </location>
</feature>
<name>A0A4S2N430_9PEZI</name>
<sequence length="1402" mass="154969">MAAGDSSSPGLNELRPSTPPSKNGCTKETDSDIDAIHPDRDSAAPESVPSDDGIDDSNTHISFRQVERVDVKVRDLTITVKLGNGPWWWPFGVHFGSSSHKNRGRSRVTIEDEEGIGATPEEQDTLKILNSVSADMPAGQLVCILGSSGSGKTSLLNAMAHRMRGQNLTISGTTTFNESASLFDVRNAYVMQQDVLLPRLTVRETLRYAAELRLPANTTKVEREQIVEEVILQLGLKECANTPIGDNQHKGCSGGEKRRVSIGVQLLVNPSVVFLDEPTTGLDATSAHQLARTLKNLAMKGRTVITTLHQPRSEIWGLFDRIIILAKGHAVYSGKTSKVMGYFERLGYPFPGHVNPADYLIDLAAIDFRSPESEKASITRVNTLIAAWRDHEKNQLSLVPTHSTERLAPVMSAPSGSDDHQVAVTAATKTPVLRQLSVLTRRSFRTTYRDPMGVSGTMFLALGMSIICGWIFYQLEGSVPGIRSRMAALYISSSMHAYLMLLFETYRLCNGDIQLFDREHGEGVVSVFAFMISRRIAKLFTEDFIVPFLFSVIYYFMVGLEDDPKKFFIFFSVVMLTHYINVSFATMSVSISRDFSIAVLIGNLFYTIQSMACGFFIQASTMPVYVRWTKYICFIWYAFGAVSSNEFTDAFYDCPLPGGRSNPSCTEYDGNFILRTLDFPQNWIKVPIIILACWAVLYYVLAAMFYQFLPVDINVTTNRGKDDPETTANMEDFGTRQDRPENHRVDVALDNYKLNLKKPGFFGKGKMDLMILKGVSTRFEAGKLNVIMGPSGSGKSSLLNLMARRLRSSLTTKYASSGKMLLNNSEATDEVIRSLCSYVTQDDDALLPSLTVRETLRFAAALRLPKHMSKAAKNARAEEVLLKLGLKECADVLIGSEFKKGISGGQKRRVTIAIQILTEPVILLLDEPTSGLDSFTASSILGVLRGLADEGRTIVCTIHQSRSDLFQHFGNVLLLARGGHTVYSGAANKMIHYFSDIGYECPPTTNPADFALDVITIDLQHAKREQASRKKVERLINRFSHSEALTATVDGKSTNPSTDNGNTITLPAELGAMTRAPASFISAYPILLRRNLLNLRRQPSLLLARVGQILGLGAILTLWFAPLGNDYYSVQNRMGFAQQILPLYFVGMLQNIALYPQERDVFYAEHDDRAYGVTAFFMTYLTLEAPVELITSLIFSCLTSLAANLPRTAKMFFIMTANAFFITSCGESIGIIFNTLTTHSGFSVNAMSTIISIFTIMGGIMSTDMPDVLKAINYISPAKYGAENLVAFSLEGVEFYCTEKQLLEDGTCPVKNAQDAMRLYRMEGVSGWKNMVALVAVAIIYRLIAFVVLKARRSHWRIGGRKDAVGKVEGGKNEDISSRLGNGRDISGNGEREESEKSGVKM</sequence>
<keyword evidence="4" id="KW-0547">Nucleotide-binding</keyword>
<dbReference type="GO" id="GO:0140359">
    <property type="term" value="F:ABC-type transporter activity"/>
    <property type="evidence" value="ECO:0007669"/>
    <property type="project" value="InterPro"/>
</dbReference>
<feature type="transmembrane region" description="Helical" evidence="9">
    <location>
        <begin position="1136"/>
        <end position="1155"/>
    </location>
</feature>
<evidence type="ECO:0000259" key="10">
    <source>
        <dbReference type="PROSITE" id="PS50893"/>
    </source>
</evidence>
<feature type="region of interest" description="Disordered" evidence="8">
    <location>
        <begin position="1367"/>
        <end position="1402"/>
    </location>
</feature>
<dbReference type="Pfam" id="PF01061">
    <property type="entry name" value="ABC2_membrane"/>
    <property type="match status" value="2"/>
</dbReference>
<dbReference type="FunFam" id="3.40.50.300:FF:001433">
    <property type="entry name" value="ABC transporter, putative"/>
    <property type="match status" value="1"/>
</dbReference>
<evidence type="ECO:0000256" key="6">
    <source>
        <dbReference type="ARBA" id="ARBA00022989"/>
    </source>
</evidence>
<comment type="subcellular location">
    <subcellularLocation>
        <location evidence="1">Membrane</location>
        <topology evidence="1">Multi-pass membrane protein</topology>
    </subcellularLocation>
</comment>
<dbReference type="GO" id="GO:0005524">
    <property type="term" value="F:ATP binding"/>
    <property type="evidence" value="ECO:0007669"/>
    <property type="project" value="UniProtKB-KW"/>
</dbReference>
<dbReference type="PANTHER" id="PTHR48041:SF119">
    <property type="entry name" value="ROA1P"/>
    <property type="match status" value="1"/>
</dbReference>
<evidence type="ECO:0000256" key="9">
    <source>
        <dbReference type="SAM" id="Phobius"/>
    </source>
</evidence>
<dbReference type="InterPro" id="IPR027417">
    <property type="entry name" value="P-loop_NTPase"/>
</dbReference>
<keyword evidence="7 9" id="KW-0472">Membrane</keyword>
<dbReference type="InParanoid" id="A0A4S2N430"/>
<feature type="transmembrane region" description="Helical" evidence="9">
    <location>
        <begin position="567"/>
        <end position="589"/>
    </location>
</feature>
<dbReference type="OrthoDB" id="66620at2759"/>
<protein>
    <recommendedName>
        <fullName evidence="10">ABC transporter domain-containing protein</fullName>
    </recommendedName>
</protein>
<feature type="compositionally biased region" description="Polar residues" evidence="8">
    <location>
        <begin position="1"/>
        <end position="10"/>
    </location>
</feature>
<feature type="transmembrane region" description="Helical" evidence="9">
    <location>
        <begin position="487"/>
        <end position="506"/>
    </location>
</feature>
<dbReference type="GO" id="GO:0016020">
    <property type="term" value="C:membrane"/>
    <property type="evidence" value="ECO:0007669"/>
    <property type="project" value="UniProtKB-SubCell"/>
</dbReference>
<feature type="compositionally biased region" description="Basic and acidic residues" evidence="8">
    <location>
        <begin position="1390"/>
        <end position="1402"/>
    </location>
</feature>
<dbReference type="Pfam" id="PF00005">
    <property type="entry name" value="ABC_tran"/>
    <property type="match status" value="2"/>
</dbReference>
<evidence type="ECO:0000256" key="2">
    <source>
        <dbReference type="ARBA" id="ARBA00022448"/>
    </source>
</evidence>
<evidence type="ECO:0000256" key="3">
    <source>
        <dbReference type="ARBA" id="ARBA00022692"/>
    </source>
</evidence>
<dbReference type="SMART" id="SM00382">
    <property type="entry name" value="AAA"/>
    <property type="match status" value="2"/>
</dbReference>
<keyword evidence="3 9" id="KW-0812">Transmembrane</keyword>
<feature type="transmembrane region" description="Helical" evidence="9">
    <location>
        <begin position="1211"/>
        <end position="1233"/>
    </location>
</feature>
<dbReference type="GO" id="GO:0016887">
    <property type="term" value="F:ATP hydrolysis activity"/>
    <property type="evidence" value="ECO:0007669"/>
    <property type="project" value="InterPro"/>
</dbReference>
<feature type="region of interest" description="Disordered" evidence="8">
    <location>
        <begin position="1"/>
        <end position="59"/>
    </location>
</feature>
<feature type="transmembrane region" description="Helical" evidence="9">
    <location>
        <begin position="1102"/>
        <end position="1121"/>
    </location>
</feature>
<dbReference type="InterPro" id="IPR050352">
    <property type="entry name" value="ABCG_transporters"/>
</dbReference>
<evidence type="ECO:0000256" key="7">
    <source>
        <dbReference type="ARBA" id="ARBA00023136"/>
    </source>
</evidence>
<feature type="domain" description="ABC transporter" evidence="10">
    <location>
        <begin position="108"/>
        <end position="352"/>
    </location>
</feature>
<feature type="compositionally biased region" description="Basic and acidic residues" evidence="8">
    <location>
        <begin position="25"/>
        <end position="43"/>
    </location>
</feature>
<keyword evidence="6 9" id="KW-1133">Transmembrane helix</keyword>
<dbReference type="Pfam" id="PF19055">
    <property type="entry name" value="ABC2_membrane_7"/>
    <property type="match status" value="2"/>
</dbReference>
<dbReference type="InterPro" id="IPR003593">
    <property type="entry name" value="AAA+_ATPase"/>
</dbReference>
<dbReference type="Gene3D" id="3.40.50.300">
    <property type="entry name" value="P-loop containing nucleotide triphosphate hydrolases"/>
    <property type="match status" value="2"/>
</dbReference>
<dbReference type="InterPro" id="IPR003439">
    <property type="entry name" value="ABC_transporter-like_ATP-bd"/>
</dbReference>
<keyword evidence="12" id="KW-1185">Reference proteome</keyword>
<organism evidence="11 12">
    <name type="scientific">Ascodesmis nigricans</name>
    <dbReference type="NCBI Taxonomy" id="341454"/>
    <lineage>
        <taxon>Eukaryota</taxon>
        <taxon>Fungi</taxon>
        <taxon>Dikarya</taxon>
        <taxon>Ascomycota</taxon>
        <taxon>Pezizomycotina</taxon>
        <taxon>Pezizomycetes</taxon>
        <taxon>Pezizales</taxon>
        <taxon>Ascodesmidaceae</taxon>
        <taxon>Ascodesmis</taxon>
    </lineage>
</organism>
<dbReference type="EMBL" id="ML220113">
    <property type="protein sequence ID" value="TGZ83724.1"/>
    <property type="molecule type" value="Genomic_DNA"/>
</dbReference>
<feature type="transmembrane region" description="Helical" evidence="9">
    <location>
        <begin position="1331"/>
        <end position="1349"/>
    </location>
</feature>
<evidence type="ECO:0000256" key="4">
    <source>
        <dbReference type="ARBA" id="ARBA00022741"/>
    </source>
</evidence>
<evidence type="ECO:0000313" key="12">
    <source>
        <dbReference type="Proteomes" id="UP000298138"/>
    </source>
</evidence>
<dbReference type="InterPro" id="IPR013525">
    <property type="entry name" value="ABC2_TM"/>
</dbReference>
<feature type="domain" description="ABC transporter" evidence="10">
    <location>
        <begin position="756"/>
        <end position="1003"/>
    </location>
</feature>
<evidence type="ECO:0000256" key="1">
    <source>
        <dbReference type="ARBA" id="ARBA00004141"/>
    </source>
</evidence>
<feature type="transmembrane region" description="Helical" evidence="9">
    <location>
        <begin position="544"/>
        <end position="560"/>
    </location>
</feature>
<dbReference type="FunCoup" id="A0A4S2N430">
    <property type="interactions" value="45"/>
</dbReference>
<accession>A0A4S2N430</accession>
<dbReference type="PROSITE" id="PS00211">
    <property type="entry name" value="ABC_TRANSPORTER_1"/>
    <property type="match status" value="2"/>
</dbReference>
<feature type="transmembrane region" description="Helical" evidence="9">
    <location>
        <begin position="688"/>
        <end position="709"/>
    </location>
</feature>
<feature type="compositionally biased region" description="Basic and acidic residues" evidence="8">
    <location>
        <begin position="1367"/>
        <end position="1377"/>
    </location>
</feature>
<dbReference type="SUPFAM" id="SSF52540">
    <property type="entry name" value="P-loop containing nucleoside triphosphate hydrolases"/>
    <property type="match status" value="2"/>
</dbReference>
<dbReference type="PANTHER" id="PTHR48041">
    <property type="entry name" value="ABC TRANSPORTER G FAMILY MEMBER 28"/>
    <property type="match status" value="1"/>
</dbReference>
<evidence type="ECO:0000256" key="8">
    <source>
        <dbReference type="SAM" id="MobiDB-lite"/>
    </source>
</evidence>
<feature type="transmembrane region" description="Helical" evidence="9">
    <location>
        <begin position="595"/>
        <end position="617"/>
    </location>
</feature>